<feature type="transmembrane region" description="Helical" evidence="2">
    <location>
        <begin position="232"/>
        <end position="254"/>
    </location>
</feature>
<feature type="transmembrane region" description="Helical" evidence="2">
    <location>
        <begin position="323"/>
        <end position="345"/>
    </location>
</feature>
<feature type="transmembrane region" description="Helical" evidence="2">
    <location>
        <begin position="183"/>
        <end position="202"/>
    </location>
</feature>
<feature type="transmembrane region" description="Helical" evidence="2">
    <location>
        <begin position="266"/>
        <end position="286"/>
    </location>
</feature>
<feature type="transmembrane region" description="Helical" evidence="2">
    <location>
        <begin position="292"/>
        <end position="316"/>
    </location>
</feature>
<keyword evidence="2" id="KW-1133">Transmembrane helix</keyword>
<dbReference type="KEGG" id="agl:PYTT_2370"/>
<evidence type="ECO:0000256" key="1">
    <source>
        <dbReference type="SAM" id="MobiDB-lite"/>
    </source>
</evidence>
<feature type="transmembrane region" description="Helical" evidence="2">
    <location>
        <begin position="134"/>
        <end position="152"/>
    </location>
</feature>
<gene>
    <name evidence="3" type="ORF">PYTT_2370</name>
</gene>
<feature type="transmembrane region" description="Helical" evidence="2">
    <location>
        <begin position="51"/>
        <end position="70"/>
    </location>
</feature>
<evidence type="ECO:0000256" key="2">
    <source>
        <dbReference type="SAM" id="Phobius"/>
    </source>
</evidence>
<protein>
    <submittedName>
        <fullName evidence="3">Uncharacterized protein</fullName>
    </submittedName>
</protein>
<evidence type="ECO:0000313" key="4">
    <source>
        <dbReference type="Proteomes" id="UP000176204"/>
    </source>
</evidence>
<keyword evidence="4" id="KW-1185">Reference proteome</keyword>
<dbReference type="PANTHER" id="PTHR31061">
    <property type="entry name" value="LD22376P"/>
    <property type="match status" value="1"/>
</dbReference>
<dbReference type="STRING" id="1679444.PYTT_2370"/>
<feature type="compositionally biased region" description="Low complexity" evidence="1">
    <location>
        <begin position="9"/>
        <end position="28"/>
    </location>
</feature>
<keyword evidence="2" id="KW-0472">Membrane</keyword>
<reference evidence="4" key="1">
    <citation type="submission" date="2016-09" db="EMBL/GenBank/DDBJ databases">
        <authorList>
            <person name="Koehorst J."/>
        </authorList>
    </citation>
    <scope>NUCLEOTIDE SEQUENCE [LARGE SCALE GENOMIC DNA]</scope>
</reference>
<keyword evidence="2" id="KW-0812">Transmembrane</keyword>
<accession>A0A1C7P9F6</accession>
<organism evidence="3 4">
    <name type="scientific">Akkermansia glycaniphila</name>
    <dbReference type="NCBI Taxonomy" id="1679444"/>
    <lineage>
        <taxon>Bacteria</taxon>
        <taxon>Pseudomonadati</taxon>
        <taxon>Verrucomicrobiota</taxon>
        <taxon>Verrucomicrobiia</taxon>
        <taxon>Verrucomicrobiales</taxon>
        <taxon>Akkermansiaceae</taxon>
        <taxon>Akkermansia</taxon>
    </lineage>
</organism>
<dbReference type="Proteomes" id="UP000176204">
    <property type="component" value="Chromosome I"/>
</dbReference>
<proteinExistence type="predicted"/>
<feature type="transmembrane region" description="Helical" evidence="2">
    <location>
        <begin position="365"/>
        <end position="387"/>
    </location>
</feature>
<feature type="transmembrane region" description="Helical" evidence="2">
    <location>
        <begin position="90"/>
        <end position="113"/>
    </location>
</feature>
<evidence type="ECO:0000313" key="3">
    <source>
        <dbReference type="EMBL" id="SEH99212.1"/>
    </source>
</evidence>
<dbReference type="AlphaFoldDB" id="A0A1C7P9F6"/>
<name>A0A1C7P9F6_9BACT</name>
<dbReference type="RefSeq" id="WP_067777630.1">
    <property type="nucleotide sequence ID" value="NZ_LIGX01000040.1"/>
</dbReference>
<sequence>MTLSQTSCNNEEPAPLPESPANANPAEPGTLPSTKPASKQRLQSLDALRGLDMLLIVGLNIVVYALAGIFPNNGFCQLVVKQFLHKQWMGFALLDLVLPLFVFIAGASMAFSLAGKSADPATRRKAILHLYRRAAILILLGFLVNGTLTWNVQDMRFASVLGLIGICCAIGGTIILLVRNLPWMIGIIAFILGSIACLQFGFGDFTPGGSINALIDQHCLPGHIAQGHSDPEGILCIVSAIALTLIGYVAGTILKSNVHTPIKRFGLLFLSGAALAGIAFVAKGHYPLIKHIWTATFVFTAGGISIMALSLFYLVIDIWKFRAWSFPLQIVGMNAIFAYIVAKVVDFDAINERIFSGFAAFMPPAWSALFLASTYLLLLWLLLFGMYRKGIFIKV</sequence>
<dbReference type="OrthoDB" id="9788724at2"/>
<feature type="region of interest" description="Disordered" evidence="1">
    <location>
        <begin position="1"/>
        <end position="37"/>
    </location>
</feature>
<feature type="transmembrane region" description="Helical" evidence="2">
    <location>
        <begin position="158"/>
        <end position="178"/>
    </location>
</feature>
<dbReference type="PANTHER" id="PTHR31061:SF24">
    <property type="entry name" value="LD22376P"/>
    <property type="match status" value="1"/>
</dbReference>
<dbReference type="EMBL" id="LT629973">
    <property type="protein sequence ID" value="SEH99212.1"/>
    <property type="molecule type" value="Genomic_DNA"/>
</dbReference>